<dbReference type="EMBL" id="CAJNOJ010000064">
    <property type="protein sequence ID" value="CAF1008745.1"/>
    <property type="molecule type" value="Genomic_DNA"/>
</dbReference>
<feature type="transmembrane region" description="Helical" evidence="10">
    <location>
        <begin position="438"/>
        <end position="457"/>
    </location>
</feature>
<evidence type="ECO:0000313" key="12">
    <source>
        <dbReference type="EMBL" id="CAF1008745.1"/>
    </source>
</evidence>
<evidence type="ECO:0000313" key="13">
    <source>
        <dbReference type="Proteomes" id="UP000663852"/>
    </source>
</evidence>
<sequence length="1334" mass="152186">MASPPPVSTVKPTDSSISDENDLQTRGHVSLASASSLLHSAERLVAPIQTPLPAGTPVQQQPTGGFTSTFNSANPMFAVLKATALQQAFGHPMAYARTLMQMGYEPLPVYRGKTLLGKEALFYPNVFRYLRYIYNIDGFTGLYRGFGCAVLSKMVCWYTTTKVDELLGPVEPVVPDDKSKPTWDKCIKKTLREVRCQSWGILISHPFQVMAIRCMGQFIGRETAYSSINLFQNVQEIYNRQGIGGFFVGLVPRWLLEIATIVISNVLIHLLKSQLPSQSEMVPLYEYMAAFVAQTATYPLSVVTTVTAINRSGLRAGMLPITPIYANWQDAYRQLGKTEQLKRGSSFFNRAVFGNVGVPVPENIDDLVTAFQRNTLTYSNRNQQIPFVLLIRNNIPMSTSVTNKDNQRYSMGSNRIQERSDRFWNGYSKILIRFTQPILLASLVVTVGLTVCFFYFVQIRQFDQTDFIVRNGKAQQNAQRISEIFGNDKDFRAHQQMDLYPALDIIIKRKLSNNSRDINETNMLNKDIIEEIRVLDRHIQSVRINNSKNSLQYNFSALCAVINHACVVDGNYLLSDKFRQDALLLPHIKSGIYFDSLTGANGLSSFIFSKDYKILNTTVPEEDYVDEEEEEEEEDGEKVPEPKPAQFIEVVSYVPLFRIRYSLNISTDAMRSLALQWEREVLRYLNEKFHSSLIHISPSTSTAISDIVGKQARDEGPFMTIMLLIFFIFVGFFISIQGNSHTSVGYLSLCGVINLALASGATFGLLAVFKLQIIEPMALIVFAVAIIDSMRISIVCGEYHRIIKDHLPVSSNNVATKIDIEKILPLIIKSSRPYFLSTTLILIIVYLVLSLLSPMSCTRYLGLTLVLYVFIDYLTHCTFFSACLVFTLKRIKSRRHCLLCHHLPNDHYIKDRRRSFQKVVLEKPLQFWSNRNAMIKKFCTGFLCLISFGFIIFSVWSLFSIDTHLFEDRFLPKNATTLKSYMNSHIDQYNIGPVIMFVIPQPINYENKKNQALIRHLLQQCLNEPTTNQFKLLWLDQENIHTILTSKDPMNVRVTPYSQNDIIVSEINNKTVIKASRFYCQYQTSQGKTAPNENSKFWTFFHSLGDRNDLQTMNNMYTYAKQSSIPSIFPYSFIFAHYESLAQIRTEIYLLMLFVVLTTFVIIFIIFTSFEKGLLLFSHMLALQAGSLTCLYLFHDLTFNFANALWLFIIPIIFCDTLIHASFNITKSKWKYNRVLLSLIISLSIFSLFSIETYIFHIIRLSLLYQTIICFVLINFILPSWHYLIERMFKKAKEEKLTTATATAAVLESSQPLTASTEIQNLVYEPNGNTIGSI</sequence>
<evidence type="ECO:0000259" key="11">
    <source>
        <dbReference type="PROSITE" id="PS50156"/>
    </source>
</evidence>
<comment type="caution">
    <text evidence="12">The sequence shown here is derived from an EMBL/GenBank/DDBJ whole genome shotgun (WGS) entry which is preliminary data.</text>
</comment>
<keyword evidence="7" id="KW-0496">Mitochondrion</keyword>
<keyword evidence="4" id="KW-0677">Repeat</keyword>
<evidence type="ECO:0000256" key="10">
    <source>
        <dbReference type="SAM" id="Phobius"/>
    </source>
</evidence>
<evidence type="ECO:0000256" key="6">
    <source>
        <dbReference type="ARBA" id="ARBA00022989"/>
    </source>
</evidence>
<dbReference type="OrthoDB" id="10032983at2759"/>
<feature type="transmembrane region" description="Helical" evidence="10">
    <location>
        <begin position="938"/>
        <end position="959"/>
    </location>
</feature>
<dbReference type="PANTHER" id="PTHR10780:SF18">
    <property type="entry name" value="LD43650P"/>
    <property type="match status" value="1"/>
</dbReference>
<feature type="domain" description="SSD" evidence="11">
    <location>
        <begin position="714"/>
        <end position="886"/>
    </location>
</feature>
<feature type="transmembrane region" description="Helical" evidence="10">
    <location>
        <begin position="1263"/>
        <end position="1284"/>
    </location>
</feature>
<organism evidence="12 13">
    <name type="scientific">Adineta ricciae</name>
    <name type="common">Rotifer</name>
    <dbReference type="NCBI Taxonomy" id="249248"/>
    <lineage>
        <taxon>Eukaryota</taxon>
        <taxon>Metazoa</taxon>
        <taxon>Spiralia</taxon>
        <taxon>Gnathifera</taxon>
        <taxon>Rotifera</taxon>
        <taxon>Eurotatoria</taxon>
        <taxon>Bdelloidea</taxon>
        <taxon>Adinetida</taxon>
        <taxon>Adinetidae</taxon>
        <taxon>Adineta</taxon>
    </lineage>
</organism>
<gene>
    <name evidence="12" type="ORF">EDS130_LOCUS15274</name>
</gene>
<evidence type="ECO:0000256" key="7">
    <source>
        <dbReference type="ARBA" id="ARBA00023128"/>
    </source>
</evidence>
<name>A0A814HBY9_ADIRI</name>
<dbReference type="SUPFAM" id="SSF103506">
    <property type="entry name" value="Mitochondrial carrier"/>
    <property type="match status" value="1"/>
</dbReference>
<accession>A0A814HBY9</accession>
<dbReference type="GO" id="GO:0005741">
    <property type="term" value="C:mitochondrial outer membrane"/>
    <property type="evidence" value="ECO:0007669"/>
    <property type="project" value="UniProtKB-SubCell"/>
</dbReference>
<feature type="transmembrane region" description="Helical" evidence="10">
    <location>
        <begin position="1148"/>
        <end position="1167"/>
    </location>
</feature>
<evidence type="ECO:0000256" key="9">
    <source>
        <dbReference type="SAM" id="MobiDB-lite"/>
    </source>
</evidence>
<evidence type="ECO:0000256" key="8">
    <source>
        <dbReference type="ARBA" id="ARBA00023136"/>
    </source>
</evidence>
<dbReference type="Proteomes" id="UP000663852">
    <property type="component" value="Unassembled WGS sequence"/>
</dbReference>
<dbReference type="PROSITE" id="PS50156">
    <property type="entry name" value="SSD"/>
    <property type="match status" value="1"/>
</dbReference>
<evidence type="ECO:0000256" key="1">
    <source>
        <dbReference type="ARBA" id="ARBA00004374"/>
    </source>
</evidence>
<keyword evidence="8 10" id="KW-0472">Membrane</keyword>
<dbReference type="InterPro" id="IPR000731">
    <property type="entry name" value="SSD"/>
</dbReference>
<feature type="transmembrane region" description="Helical" evidence="10">
    <location>
        <begin position="1235"/>
        <end position="1257"/>
    </location>
</feature>
<feature type="transmembrane region" description="Helical" evidence="10">
    <location>
        <begin position="1201"/>
        <end position="1223"/>
    </location>
</feature>
<feature type="transmembrane region" description="Helical" evidence="10">
    <location>
        <begin position="744"/>
        <end position="769"/>
    </location>
</feature>
<feature type="transmembrane region" description="Helical" evidence="10">
    <location>
        <begin position="834"/>
        <end position="853"/>
    </location>
</feature>
<dbReference type="InterPro" id="IPR018108">
    <property type="entry name" value="MCP_transmembrane"/>
</dbReference>
<evidence type="ECO:0000256" key="3">
    <source>
        <dbReference type="ARBA" id="ARBA00022692"/>
    </source>
</evidence>
<dbReference type="Gene3D" id="1.50.40.10">
    <property type="entry name" value="Mitochondrial carrier domain"/>
    <property type="match status" value="1"/>
</dbReference>
<dbReference type="Pfam" id="PF00153">
    <property type="entry name" value="Mito_carr"/>
    <property type="match status" value="1"/>
</dbReference>
<feature type="region of interest" description="Disordered" evidence="9">
    <location>
        <begin position="1"/>
        <end position="23"/>
    </location>
</feature>
<keyword evidence="5" id="KW-1000">Mitochondrion outer membrane</keyword>
<protein>
    <recommendedName>
        <fullName evidence="11">SSD domain-containing protein</fullName>
    </recommendedName>
</protein>
<dbReference type="Pfam" id="PF12349">
    <property type="entry name" value="Sterol-sensing"/>
    <property type="match status" value="1"/>
</dbReference>
<feature type="transmembrane region" description="Helical" evidence="10">
    <location>
        <begin position="865"/>
        <end position="888"/>
    </location>
</feature>
<evidence type="ECO:0000256" key="4">
    <source>
        <dbReference type="ARBA" id="ARBA00022737"/>
    </source>
</evidence>
<evidence type="ECO:0000256" key="5">
    <source>
        <dbReference type="ARBA" id="ARBA00022787"/>
    </source>
</evidence>
<dbReference type="PANTHER" id="PTHR10780">
    <property type="entry name" value="MITOCHONDRIAL CARRIER HOMOLOG"/>
    <property type="match status" value="1"/>
</dbReference>
<keyword evidence="3 10" id="KW-0812">Transmembrane</keyword>
<comment type="subcellular location">
    <subcellularLocation>
        <location evidence="1">Mitochondrion outer membrane</location>
        <topology evidence="1">Multi-pass membrane protein</topology>
    </subcellularLocation>
</comment>
<evidence type="ECO:0000256" key="2">
    <source>
        <dbReference type="ARBA" id="ARBA00006375"/>
    </source>
</evidence>
<reference evidence="12" key="1">
    <citation type="submission" date="2021-02" db="EMBL/GenBank/DDBJ databases">
        <authorList>
            <person name="Nowell W R."/>
        </authorList>
    </citation>
    <scope>NUCLEOTIDE SEQUENCE</scope>
</reference>
<comment type="similarity">
    <text evidence="2">Belongs to the mitochondrial carrier (TC 2.A.29) family.</text>
</comment>
<dbReference type="InterPro" id="IPR053958">
    <property type="entry name" value="HMGCR/SNAP/NPC1-like_SSD"/>
</dbReference>
<keyword evidence="6 10" id="KW-1133">Transmembrane helix</keyword>
<dbReference type="InterPro" id="IPR023395">
    <property type="entry name" value="MCP_dom_sf"/>
</dbReference>
<feature type="transmembrane region" description="Helical" evidence="10">
    <location>
        <begin position="718"/>
        <end position="738"/>
    </location>
</feature>
<proteinExistence type="inferred from homology"/>